<organism evidence="4">
    <name type="scientific">Prasinoderma coloniale</name>
    <dbReference type="NCBI Taxonomy" id="156133"/>
    <lineage>
        <taxon>Eukaryota</taxon>
        <taxon>Viridiplantae</taxon>
        <taxon>Prasinodermophyta</taxon>
        <taxon>Prasinodermophyceae</taxon>
        <taxon>Prasinodermales</taxon>
        <taxon>Prasinodermaceae</taxon>
        <taxon>Prasinoderma</taxon>
    </lineage>
</organism>
<dbReference type="InterPro" id="IPR006680">
    <property type="entry name" value="Amidohydro-rel"/>
</dbReference>
<accession>A0A7R9XV14</accession>
<dbReference type="PANTHER" id="PTHR21240:SF19">
    <property type="entry name" value="CATALYTIC_ HYDROLASE"/>
    <property type="match status" value="1"/>
</dbReference>
<dbReference type="InterPro" id="IPR032465">
    <property type="entry name" value="ACMSD"/>
</dbReference>
<evidence type="ECO:0000313" key="4">
    <source>
        <dbReference type="EMBL" id="CAD8230404.1"/>
    </source>
</evidence>
<evidence type="ECO:0000259" key="3">
    <source>
        <dbReference type="Pfam" id="PF04909"/>
    </source>
</evidence>
<evidence type="ECO:0000256" key="2">
    <source>
        <dbReference type="RuleBase" id="RU366045"/>
    </source>
</evidence>
<comment type="similarity">
    <text evidence="2">Belongs to the metallo-dependent hydrolases superfamily.</text>
</comment>
<proteinExistence type="inferred from homology"/>
<dbReference type="InterPro" id="IPR032466">
    <property type="entry name" value="Metal_Hydrolase"/>
</dbReference>
<dbReference type="SUPFAM" id="SSF51556">
    <property type="entry name" value="Metallo-dependent hydrolases"/>
    <property type="match status" value="1"/>
</dbReference>
<reference evidence="4" key="1">
    <citation type="submission" date="2021-01" db="EMBL/GenBank/DDBJ databases">
        <authorList>
            <person name="Corre E."/>
            <person name="Pelletier E."/>
            <person name="Niang G."/>
            <person name="Scheremetjew M."/>
            <person name="Finn R."/>
            <person name="Kale V."/>
            <person name="Holt S."/>
            <person name="Cochrane G."/>
            <person name="Meng A."/>
            <person name="Brown T."/>
            <person name="Cohen L."/>
        </authorList>
    </citation>
    <scope>NUCLEOTIDE SEQUENCE</scope>
    <source>
        <strain evidence="4">CCMP1413</strain>
    </source>
</reference>
<dbReference type="AlphaFoldDB" id="A0A7R9XV14"/>
<dbReference type="EMBL" id="HBDZ01001876">
    <property type="protein sequence ID" value="CAD8230404.1"/>
    <property type="molecule type" value="Transcribed_RNA"/>
</dbReference>
<dbReference type="GO" id="GO:0016787">
    <property type="term" value="F:hydrolase activity"/>
    <property type="evidence" value="ECO:0007669"/>
    <property type="project" value="InterPro"/>
</dbReference>
<dbReference type="Gene3D" id="3.20.20.140">
    <property type="entry name" value="Metal-dependent hydrolases"/>
    <property type="match status" value="1"/>
</dbReference>
<dbReference type="Pfam" id="PF04909">
    <property type="entry name" value="Amidohydro_2"/>
    <property type="match status" value="1"/>
</dbReference>
<keyword evidence="2" id="KW-0210">Decarboxylase</keyword>
<sequence length="269" mass="28443">MAASGGRAVDAAVHLWAPMDGKPPGDAQTLLQRMDAAGVAHAVVVQPGVIADPFDHSYVADAVAAHPDRLTGVLLADPRPGGGGARALRELVSERGFRGVRFNPGLDPAGDMTGAVWKEMYAAAGELSAPVGHMTFNSLPQHAGAIRALAEEFPQTVAIVDHMGFCRSDDEWDVLLSFADLPQVRVKLSAFFRCGAGSAPGGLAERIRQLVDAFGTERLLWGSDWPWVDAEDGGYEGACDMLRAHGGLSESEVEQIMSATPRDLYNLGA</sequence>
<dbReference type="GO" id="GO:0016831">
    <property type="term" value="F:carboxy-lyase activity"/>
    <property type="evidence" value="ECO:0007669"/>
    <property type="project" value="UniProtKB-KW"/>
</dbReference>
<feature type="domain" description="Amidohydrolase-related" evidence="3">
    <location>
        <begin position="28"/>
        <end position="267"/>
    </location>
</feature>
<evidence type="ECO:0000256" key="1">
    <source>
        <dbReference type="ARBA" id="ARBA00023239"/>
    </source>
</evidence>
<dbReference type="PANTHER" id="PTHR21240">
    <property type="entry name" value="2-AMINO-3-CARBOXYLMUCONATE-6-SEMIALDEHYDE DECARBOXYLASE"/>
    <property type="match status" value="1"/>
</dbReference>
<keyword evidence="1 2" id="KW-0456">Lyase</keyword>
<gene>
    <name evidence="4" type="ORF">PCOL08062_LOCUS1492</name>
</gene>
<protein>
    <recommendedName>
        <fullName evidence="3">Amidohydrolase-related domain-containing protein</fullName>
    </recommendedName>
</protein>
<name>A0A7R9XV14_9VIRI</name>